<reference evidence="1" key="2">
    <citation type="journal article" date="2023" name="IMA Fungus">
        <title>Comparative genomic study of the Penicillium genus elucidates a diverse pangenome and 15 lateral gene transfer events.</title>
        <authorList>
            <person name="Petersen C."/>
            <person name="Sorensen T."/>
            <person name="Nielsen M.R."/>
            <person name="Sondergaard T.E."/>
            <person name="Sorensen J.L."/>
            <person name="Fitzpatrick D.A."/>
            <person name="Frisvad J.C."/>
            <person name="Nielsen K.L."/>
        </authorList>
    </citation>
    <scope>NUCLEOTIDE SEQUENCE</scope>
    <source>
        <strain evidence="1">IBT 26290</strain>
    </source>
</reference>
<accession>A0A9W9HV26</accession>
<reference evidence="1" key="1">
    <citation type="submission" date="2022-11" db="EMBL/GenBank/DDBJ databases">
        <authorList>
            <person name="Petersen C."/>
        </authorList>
    </citation>
    <scope>NUCLEOTIDE SEQUENCE</scope>
    <source>
        <strain evidence="1">IBT 26290</strain>
    </source>
</reference>
<gene>
    <name evidence="1" type="ORF">N7482_006603</name>
</gene>
<organism evidence="1 2">
    <name type="scientific">Penicillium canariense</name>
    <dbReference type="NCBI Taxonomy" id="189055"/>
    <lineage>
        <taxon>Eukaryota</taxon>
        <taxon>Fungi</taxon>
        <taxon>Dikarya</taxon>
        <taxon>Ascomycota</taxon>
        <taxon>Pezizomycotina</taxon>
        <taxon>Eurotiomycetes</taxon>
        <taxon>Eurotiomycetidae</taxon>
        <taxon>Eurotiales</taxon>
        <taxon>Aspergillaceae</taxon>
        <taxon>Penicillium</taxon>
    </lineage>
</organism>
<dbReference type="RefSeq" id="XP_056541157.1">
    <property type="nucleotide sequence ID" value="XM_056688728.1"/>
</dbReference>
<sequence length="152" mass="17313">MSFRLGLELARNFQAAVDSFVPAMLSTVEELTREELNLYVDHAENMYRDIITLRRQCDQIQSAASVQAGLLLQDAEYAAKVVLSLVINAILSHEDLMRRIRVQLHARMHKLRTRMLDSDLEALLSSIDAMQQTATCDQSFASHDMMTQCNIR</sequence>
<evidence type="ECO:0000313" key="1">
    <source>
        <dbReference type="EMBL" id="KAJ5159599.1"/>
    </source>
</evidence>
<comment type="caution">
    <text evidence="1">The sequence shown here is derived from an EMBL/GenBank/DDBJ whole genome shotgun (WGS) entry which is preliminary data.</text>
</comment>
<proteinExistence type="predicted"/>
<dbReference type="EMBL" id="JAPQKN010000004">
    <property type="protein sequence ID" value="KAJ5159599.1"/>
    <property type="molecule type" value="Genomic_DNA"/>
</dbReference>
<protein>
    <submittedName>
        <fullName evidence="1">Uncharacterized protein</fullName>
    </submittedName>
</protein>
<keyword evidence="2" id="KW-1185">Reference proteome</keyword>
<evidence type="ECO:0000313" key="2">
    <source>
        <dbReference type="Proteomes" id="UP001149163"/>
    </source>
</evidence>
<dbReference type="GeneID" id="81427904"/>
<name>A0A9W9HV26_9EURO</name>
<dbReference type="Proteomes" id="UP001149163">
    <property type="component" value="Unassembled WGS sequence"/>
</dbReference>
<dbReference type="AlphaFoldDB" id="A0A9W9HV26"/>